<evidence type="ECO:0000256" key="3">
    <source>
        <dbReference type="ARBA" id="ARBA00023128"/>
    </source>
</evidence>
<dbReference type="Gene3D" id="3.30.2350.10">
    <property type="entry name" value="Pseudouridine synthase"/>
    <property type="match status" value="1"/>
</dbReference>
<proteinExistence type="inferred from homology"/>
<evidence type="ECO:0000256" key="4">
    <source>
        <dbReference type="ARBA" id="ARBA00023235"/>
    </source>
</evidence>
<feature type="domain" description="Pseudouridine synthase RsuA/RluA-like" evidence="5">
    <location>
        <begin position="283"/>
        <end position="422"/>
    </location>
</feature>
<keyword evidence="4" id="KW-0413">Isomerase</keyword>
<sequence length="535" mass="60386">MLVGASILRRLLRSQPSATDGGSGLIITAIHHLRSHCSSTTELSTSDVGNSEKKRESKWFTLPPFAKPINASELGTKIAGKPRLKSSSTAAHETTALKWILKCCPGLPRSLVQKLFRLRQVRRESIAMEVSDDGCQVQKIKLKRVGAKDSLNVGDRIFLPISVREFPEEKQEHHCTNEESNFIRSLELYKDPAIIVLNKPPGMPVQGGIGIKWSLDELAATWLCYDYSEPPRLVSELCYLFTSQVRVELHCRCTMTLEFQFIIFHDLHCCVRIDNLASARLGYENLELPRLVHRLDRDSSGILVMGRTQTSASILHSIFREESLGASKQDFDDEKRVLQKRYWALVIGSPRRPKGTISAPLKKVVVDDGKSDRITVFDNYKIMSSQHAITEYRVIKTSSHGYTWLELSPLTGRKHQLRVHCAEVLGTPIVGDYKYGWQAHKRLQNLAESDLRKNLNKKASKGNMLPFGLDMESGSILDNRLHLHLHCREMILPNVSKALQNPGSFSDDDLLKLKSLEIVAPLPSYMQKSWDILDS</sequence>
<evidence type="ECO:0000259" key="5">
    <source>
        <dbReference type="Pfam" id="PF00849"/>
    </source>
</evidence>
<comment type="subcellular location">
    <subcellularLocation>
        <location evidence="1">Mitochondrion</location>
    </subcellularLocation>
</comment>
<keyword evidence="3" id="KW-0496">Mitochondrion</keyword>
<organism evidence="6 7">
    <name type="scientific">Hibiscus sabdariffa</name>
    <name type="common">roselle</name>
    <dbReference type="NCBI Taxonomy" id="183260"/>
    <lineage>
        <taxon>Eukaryota</taxon>
        <taxon>Viridiplantae</taxon>
        <taxon>Streptophyta</taxon>
        <taxon>Embryophyta</taxon>
        <taxon>Tracheophyta</taxon>
        <taxon>Spermatophyta</taxon>
        <taxon>Magnoliopsida</taxon>
        <taxon>eudicotyledons</taxon>
        <taxon>Gunneridae</taxon>
        <taxon>Pentapetalae</taxon>
        <taxon>rosids</taxon>
        <taxon>malvids</taxon>
        <taxon>Malvales</taxon>
        <taxon>Malvaceae</taxon>
        <taxon>Malvoideae</taxon>
        <taxon>Hibiscus</taxon>
    </lineage>
</organism>
<dbReference type="SUPFAM" id="SSF55120">
    <property type="entry name" value="Pseudouridine synthase"/>
    <property type="match status" value="1"/>
</dbReference>
<comment type="similarity">
    <text evidence="2">Belongs to the pseudouridine synthase RluA family.</text>
</comment>
<evidence type="ECO:0000256" key="1">
    <source>
        <dbReference type="ARBA" id="ARBA00004173"/>
    </source>
</evidence>
<protein>
    <recommendedName>
        <fullName evidence="5">Pseudouridine synthase RsuA/RluA-like domain-containing protein</fullName>
    </recommendedName>
</protein>
<dbReference type="Pfam" id="PF00849">
    <property type="entry name" value="PseudoU_synth_2"/>
    <property type="match status" value="1"/>
</dbReference>
<name>A0ABR2D261_9ROSI</name>
<dbReference type="InterPro" id="IPR050188">
    <property type="entry name" value="RluA_PseudoU_synthase"/>
</dbReference>
<dbReference type="InterPro" id="IPR020103">
    <property type="entry name" value="PsdUridine_synth_cat_dom_sf"/>
</dbReference>
<keyword evidence="7" id="KW-1185">Reference proteome</keyword>
<dbReference type="EMBL" id="JBBPBM010000038">
    <property type="protein sequence ID" value="KAK8527823.1"/>
    <property type="molecule type" value="Genomic_DNA"/>
</dbReference>
<comment type="caution">
    <text evidence="6">The sequence shown here is derived from an EMBL/GenBank/DDBJ whole genome shotgun (WGS) entry which is preliminary data.</text>
</comment>
<dbReference type="InterPro" id="IPR006145">
    <property type="entry name" value="PsdUridine_synth_RsuA/RluA"/>
</dbReference>
<gene>
    <name evidence="6" type="ORF">V6N12_055022</name>
</gene>
<dbReference type="Proteomes" id="UP001472677">
    <property type="component" value="Unassembled WGS sequence"/>
</dbReference>
<dbReference type="PANTHER" id="PTHR21600">
    <property type="entry name" value="MITOCHONDRIAL RNA PSEUDOURIDINE SYNTHASE"/>
    <property type="match status" value="1"/>
</dbReference>
<dbReference type="PANTHER" id="PTHR21600:SF81">
    <property type="entry name" value="21S RRNA PSEUDOURIDINE(2819) SYNTHASE"/>
    <property type="match status" value="1"/>
</dbReference>
<evidence type="ECO:0000256" key="2">
    <source>
        <dbReference type="ARBA" id="ARBA00010876"/>
    </source>
</evidence>
<reference evidence="6 7" key="1">
    <citation type="journal article" date="2024" name="G3 (Bethesda)">
        <title>Genome assembly of Hibiscus sabdariffa L. provides insights into metabolisms of medicinal natural products.</title>
        <authorList>
            <person name="Kim T."/>
        </authorList>
    </citation>
    <scope>NUCLEOTIDE SEQUENCE [LARGE SCALE GENOMIC DNA]</scope>
    <source>
        <strain evidence="6">TK-2024</strain>
        <tissue evidence="6">Old leaves</tissue>
    </source>
</reference>
<evidence type="ECO:0000313" key="7">
    <source>
        <dbReference type="Proteomes" id="UP001472677"/>
    </source>
</evidence>
<accession>A0ABR2D261</accession>
<dbReference type="CDD" id="cd02869">
    <property type="entry name" value="PseudoU_synth_RluA_like"/>
    <property type="match status" value="1"/>
</dbReference>
<evidence type="ECO:0000313" key="6">
    <source>
        <dbReference type="EMBL" id="KAK8527823.1"/>
    </source>
</evidence>